<sequence length="491" mass="58636">MKAANIILLPGPANQETNYTWNPLWVKEYESPWGVFEKFKYANNITSKEFLRTFGTDELRSVKHLSLFYVNANVHTMGRLSEDIILKILKVPVKAHTSEILDFVQKRVLIEELLRSDLAYCRYCMRSGYHSIFHQLKFIHSCPFHPHAKLYNSCPTCKKSFKYMINDPFSAFRCQCGTELFNKPDYHIVWRNHKPNIVFQPLQKLLQLSENDITTLKEMEFVHYNDVEEHPRFLEAYLSRLDPTLLKTEKIEHKVIVSNENLLQQGNRQEEYRKAYYDGDLWTTEGIDNKIANEIYKSTVATYNALCNRIRKTILKGHEKCLKELLRENYKIICPYAYAYLNWRVCIEGLRYHSDIATNYYRKRRSTENTGIDTISNIDVSVFTNLRLAWDGSLKYNDGNRRYKSLTATIWLINHFLYRLLMNHFYNWLEFADKKRYKKKGHVYFYFRNQFKYEGMPLFAFSQKGDQIELHMWEDENPNKNKEYRCPFHSV</sequence>
<accession>A0A6C0PAK0</accession>
<gene>
    <name evidence="1" type="ORF">GZH47_32495</name>
</gene>
<keyword evidence="2" id="KW-1185">Reference proteome</keyword>
<protein>
    <recommendedName>
        <fullName evidence="3">TniQ family protein</fullName>
    </recommendedName>
</protein>
<geneLocation type="plasmid" evidence="1 2">
    <name>unnamed1</name>
</geneLocation>
<dbReference type="Proteomes" id="UP000479114">
    <property type="component" value="Plasmid unnamed1"/>
</dbReference>
<dbReference type="RefSeq" id="WP_162645739.1">
    <property type="nucleotide sequence ID" value="NZ_CP048287.1"/>
</dbReference>
<evidence type="ECO:0008006" key="3">
    <source>
        <dbReference type="Google" id="ProtNLM"/>
    </source>
</evidence>
<proteinExistence type="predicted"/>
<dbReference type="AlphaFoldDB" id="A0A6C0PAK0"/>
<evidence type="ECO:0000313" key="1">
    <source>
        <dbReference type="EMBL" id="QHW35604.1"/>
    </source>
</evidence>
<name>A0A6C0PAK0_9BACL</name>
<evidence type="ECO:0000313" key="2">
    <source>
        <dbReference type="Proteomes" id="UP000479114"/>
    </source>
</evidence>
<reference evidence="1 2" key="1">
    <citation type="submission" date="2020-02" db="EMBL/GenBank/DDBJ databases">
        <title>Paenibacillus sp. nov., isolated from rhizosphere soil of tomato.</title>
        <authorList>
            <person name="Weon H.-Y."/>
            <person name="Lee S.A."/>
        </authorList>
    </citation>
    <scope>NUCLEOTIDE SEQUENCE [LARGE SCALE GENOMIC DNA]</scope>
    <source>
        <strain evidence="1 2">14171R-81</strain>
        <plasmid evidence="1 2">unnamed1</plasmid>
    </source>
</reference>
<dbReference type="EMBL" id="CP048287">
    <property type="protein sequence ID" value="QHW35604.1"/>
    <property type="molecule type" value="Genomic_DNA"/>
</dbReference>
<dbReference type="KEGG" id="prz:GZH47_32495"/>
<keyword evidence="1" id="KW-0614">Plasmid</keyword>
<organism evidence="1 2">
    <name type="scientific">Paenibacillus rhizovicinus</name>
    <dbReference type="NCBI Taxonomy" id="2704463"/>
    <lineage>
        <taxon>Bacteria</taxon>
        <taxon>Bacillati</taxon>
        <taxon>Bacillota</taxon>
        <taxon>Bacilli</taxon>
        <taxon>Bacillales</taxon>
        <taxon>Paenibacillaceae</taxon>
        <taxon>Paenibacillus</taxon>
    </lineage>
</organism>